<feature type="domain" description="HTH cro/C1-type" evidence="2">
    <location>
        <begin position="10"/>
        <end position="64"/>
    </location>
</feature>
<accession>A0A8A7KF20</accession>
<dbReference type="PANTHER" id="PTHR46558:SF4">
    <property type="entry name" value="DNA-BIDING PHAGE PROTEIN"/>
    <property type="match status" value="1"/>
</dbReference>
<gene>
    <name evidence="3" type="ORF">GM661_05610</name>
</gene>
<dbReference type="SUPFAM" id="SSF47413">
    <property type="entry name" value="lambda repressor-like DNA-binding domains"/>
    <property type="match status" value="1"/>
</dbReference>
<dbReference type="AlphaFoldDB" id="A0A8A7KF20"/>
<dbReference type="PROSITE" id="PS50943">
    <property type="entry name" value="HTH_CROC1"/>
    <property type="match status" value="1"/>
</dbReference>
<dbReference type="Gene3D" id="1.10.260.40">
    <property type="entry name" value="lambda repressor-like DNA-binding domains"/>
    <property type="match status" value="1"/>
</dbReference>
<dbReference type="CDD" id="cd00093">
    <property type="entry name" value="HTH_XRE"/>
    <property type="match status" value="1"/>
</dbReference>
<dbReference type="PANTHER" id="PTHR46558">
    <property type="entry name" value="TRACRIPTIONAL REGULATORY PROTEIN-RELATED-RELATED"/>
    <property type="match status" value="1"/>
</dbReference>
<organism evidence="3 4">
    <name type="scientific">Iocasia fonsfrigidae</name>
    <dbReference type="NCBI Taxonomy" id="2682810"/>
    <lineage>
        <taxon>Bacteria</taxon>
        <taxon>Bacillati</taxon>
        <taxon>Bacillota</taxon>
        <taxon>Clostridia</taxon>
        <taxon>Halanaerobiales</taxon>
        <taxon>Halanaerobiaceae</taxon>
        <taxon>Iocasia</taxon>
    </lineage>
</organism>
<evidence type="ECO:0000313" key="4">
    <source>
        <dbReference type="Proteomes" id="UP000665020"/>
    </source>
</evidence>
<dbReference type="Pfam" id="PF12844">
    <property type="entry name" value="HTH_19"/>
    <property type="match status" value="1"/>
</dbReference>
<name>A0A8A7KF20_9FIRM</name>
<protein>
    <submittedName>
        <fullName evidence="3">Helix-turn-helix domain-containing protein</fullName>
    </submittedName>
</protein>
<dbReference type="SMART" id="SM00530">
    <property type="entry name" value="HTH_XRE"/>
    <property type="match status" value="1"/>
</dbReference>
<evidence type="ECO:0000259" key="2">
    <source>
        <dbReference type="PROSITE" id="PS50943"/>
    </source>
</evidence>
<dbReference type="EMBL" id="CP046640">
    <property type="protein sequence ID" value="QTL97497.1"/>
    <property type="molecule type" value="Genomic_DNA"/>
</dbReference>
<keyword evidence="1" id="KW-0238">DNA-binding</keyword>
<sequence>MNNDIIISNIKQLRKIYDLTQQDLADKISFGRSTIGQIESGHSNPTSQLLNAISLVFGINKKWLETGKGPMKKNNKEILEQAINLINDLPATEKAFLELMENKLQDQNKEKATFYRLLHSLLETYQQADRDTQGYIIIQLRKSFSELLEE</sequence>
<reference evidence="3" key="1">
    <citation type="submission" date="2019-12" db="EMBL/GenBank/DDBJ databases">
        <authorList>
            <person name="zhang j."/>
            <person name="sun C.M."/>
        </authorList>
    </citation>
    <scope>NUCLEOTIDE SEQUENCE</scope>
    <source>
        <strain evidence="3">NS-1</strain>
    </source>
</reference>
<dbReference type="GO" id="GO:0003677">
    <property type="term" value="F:DNA binding"/>
    <property type="evidence" value="ECO:0007669"/>
    <property type="project" value="UniProtKB-KW"/>
</dbReference>
<dbReference type="InterPro" id="IPR010982">
    <property type="entry name" value="Lambda_DNA-bd_dom_sf"/>
</dbReference>
<dbReference type="InterPro" id="IPR001387">
    <property type="entry name" value="Cro/C1-type_HTH"/>
</dbReference>
<dbReference type="KEGG" id="ifn:GM661_05610"/>
<evidence type="ECO:0000313" key="3">
    <source>
        <dbReference type="EMBL" id="QTL97497.1"/>
    </source>
</evidence>
<dbReference type="RefSeq" id="WP_230869126.1">
    <property type="nucleotide sequence ID" value="NZ_CP046640.1"/>
</dbReference>
<proteinExistence type="predicted"/>
<keyword evidence="4" id="KW-1185">Reference proteome</keyword>
<dbReference type="Proteomes" id="UP000665020">
    <property type="component" value="Chromosome"/>
</dbReference>
<evidence type="ECO:0000256" key="1">
    <source>
        <dbReference type="ARBA" id="ARBA00023125"/>
    </source>
</evidence>